<gene>
    <name evidence="2" type="ORF">Scep_019992</name>
</gene>
<evidence type="ECO:0000313" key="3">
    <source>
        <dbReference type="Proteomes" id="UP001419268"/>
    </source>
</evidence>
<protein>
    <submittedName>
        <fullName evidence="2">Uncharacterized protein</fullName>
    </submittedName>
</protein>
<dbReference type="EMBL" id="JBBNAG010000008">
    <property type="protein sequence ID" value="KAK9112473.1"/>
    <property type="molecule type" value="Genomic_DNA"/>
</dbReference>
<sequence>MVPLPHMQLTSLSHSAQLSLSLAHLTTSSLHALGIPFLSIFVHSRPFFDSGGLPTHRQSWTDI</sequence>
<keyword evidence="1" id="KW-0472">Membrane</keyword>
<dbReference type="Proteomes" id="UP001419268">
    <property type="component" value="Unassembled WGS sequence"/>
</dbReference>
<comment type="caution">
    <text evidence="2">The sequence shown here is derived from an EMBL/GenBank/DDBJ whole genome shotgun (WGS) entry which is preliminary data.</text>
</comment>
<evidence type="ECO:0000256" key="1">
    <source>
        <dbReference type="SAM" id="Phobius"/>
    </source>
</evidence>
<organism evidence="2 3">
    <name type="scientific">Stephania cephalantha</name>
    <dbReference type="NCBI Taxonomy" id="152367"/>
    <lineage>
        <taxon>Eukaryota</taxon>
        <taxon>Viridiplantae</taxon>
        <taxon>Streptophyta</taxon>
        <taxon>Embryophyta</taxon>
        <taxon>Tracheophyta</taxon>
        <taxon>Spermatophyta</taxon>
        <taxon>Magnoliopsida</taxon>
        <taxon>Ranunculales</taxon>
        <taxon>Menispermaceae</taxon>
        <taxon>Menispermoideae</taxon>
        <taxon>Cissampelideae</taxon>
        <taxon>Stephania</taxon>
    </lineage>
</organism>
<name>A0AAP0IC93_9MAGN</name>
<evidence type="ECO:0000313" key="2">
    <source>
        <dbReference type="EMBL" id="KAK9112473.1"/>
    </source>
</evidence>
<keyword evidence="1" id="KW-1133">Transmembrane helix</keyword>
<accession>A0AAP0IC93</accession>
<keyword evidence="1" id="KW-0812">Transmembrane</keyword>
<dbReference type="AlphaFoldDB" id="A0AAP0IC93"/>
<proteinExistence type="predicted"/>
<feature type="transmembrane region" description="Helical" evidence="1">
    <location>
        <begin position="20"/>
        <end position="42"/>
    </location>
</feature>
<reference evidence="2 3" key="1">
    <citation type="submission" date="2024-01" db="EMBL/GenBank/DDBJ databases">
        <title>Genome assemblies of Stephania.</title>
        <authorList>
            <person name="Yang L."/>
        </authorList>
    </citation>
    <scope>NUCLEOTIDE SEQUENCE [LARGE SCALE GENOMIC DNA]</scope>
    <source>
        <strain evidence="2">JXDWG</strain>
        <tissue evidence="2">Leaf</tissue>
    </source>
</reference>
<keyword evidence="3" id="KW-1185">Reference proteome</keyword>